<proteinExistence type="predicted"/>
<dbReference type="AlphaFoldDB" id="A0A2G2Z6Z3"/>
<organism evidence="1 2">
    <name type="scientific">Capsicum annuum</name>
    <name type="common">Capsicum pepper</name>
    <dbReference type="NCBI Taxonomy" id="4072"/>
    <lineage>
        <taxon>Eukaryota</taxon>
        <taxon>Viridiplantae</taxon>
        <taxon>Streptophyta</taxon>
        <taxon>Embryophyta</taxon>
        <taxon>Tracheophyta</taxon>
        <taxon>Spermatophyta</taxon>
        <taxon>Magnoliopsida</taxon>
        <taxon>eudicotyledons</taxon>
        <taxon>Gunneridae</taxon>
        <taxon>Pentapetalae</taxon>
        <taxon>asterids</taxon>
        <taxon>lamiids</taxon>
        <taxon>Solanales</taxon>
        <taxon>Solanaceae</taxon>
        <taxon>Solanoideae</taxon>
        <taxon>Capsiceae</taxon>
        <taxon>Capsicum</taxon>
    </lineage>
</organism>
<protein>
    <submittedName>
        <fullName evidence="1">Uncharacterized protein</fullName>
    </submittedName>
</protein>
<keyword evidence="2" id="KW-1185">Reference proteome</keyword>
<accession>A0A2G2Z6Z3</accession>
<reference evidence="1 2" key="2">
    <citation type="journal article" date="2017" name="Genome Biol.">
        <title>New reference genome sequences of hot pepper reveal the massive evolution of plant disease-resistance genes by retroduplication.</title>
        <authorList>
            <person name="Kim S."/>
            <person name="Park J."/>
            <person name="Yeom S.I."/>
            <person name="Kim Y.M."/>
            <person name="Seo E."/>
            <person name="Kim K.T."/>
            <person name="Kim M.S."/>
            <person name="Lee J.M."/>
            <person name="Cheong K."/>
            <person name="Shin H.S."/>
            <person name="Kim S.B."/>
            <person name="Han K."/>
            <person name="Lee J."/>
            <person name="Park M."/>
            <person name="Lee H.A."/>
            <person name="Lee H.Y."/>
            <person name="Lee Y."/>
            <person name="Oh S."/>
            <person name="Lee J.H."/>
            <person name="Choi E."/>
            <person name="Choi E."/>
            <person name="Lee S.E."/>
            <person name="Jeon J."/>
            <person name="Kim H."/>
            <person name="Choi G."/>
            <person name="Song H."/>
            <person name="Lee J."/>
            <person name="Lee S.C."/>
            <person name="Kwon J.K."/>
            <person name="Lee H.Y."/>
            <person name="Koo N."/>
            <person name="Hong Y."/>
            <person name="Kim R.W."/>
            <person name="Kang W.H."/>
            <person name="Huh J.H."/>
            <person name="Kang B.C."/>
            <person name="Yang T.J."/>
            <person name="Lee Y.H."/>
            <person name="Bennetzen J.L."/>
            <person name="Choi D."/>
        </authorList>
    </citation>
    <scope>NUCLEOTIDE SEQUENCE [LARGE SCALE GENOMIC DNA]</scope>
    <source>
        <strain evidence="2">cv. CM334</strain>
    </source>
</reference>
<dbReference type="EMBL" id="AYRZ02000006">
    <property type="protein sequence ID" value="PHT77681.1"/>
    <property type="molecule type" value="Genomic_DNA"/>
</dbReference>
<gene>
    <name evidence="1" type="ORF">T459_15733</name>
</gene>
<dbReference type="Proteomes" id="UP000222542">
    <property type="component" value="Unassembled WGS sequence"/>
</dbReference>
<sequence>MLPRTGAYCAGIQADPDGVQINVHYAFGTQYQHIFSLICHVQHSLMSFVLSHATIRIPDLGEKSFNLSLHLNVTAGGGYVEEIGLEDMPPIGLSKDRVFYYIGAHAKNIEMLFISFVGNSDLGPHNVLSLEIRDCSFGDKAGGQCCKAGDDTLSLDVFVVSTLWRVLAASSEVAKG</sequence>
<name>A0A2G2Z6Z3_CAPAN</name>
<comment type="caution">
    <text evidence="1">The sequence shown here is derived from an EMBL/GenBank/DDBJ whole genome shotgun (WGS) entry which is preliminary data.</text>
</comment>
<dbReference type="Gramene" id="PHT77681">
    <property type="protein sequence ID" value="PHT77681"/>
    <property type="gene ID" value="T459_15733"/>
</dbReference>
<evidence type="ECO:0000313" key="2">
    <source>
        <dbReference type="Proteomes" id="UP000222542"/>
    </source>
</evidence>
<evidence type="ECO:0000313" key="1">
    <source>
        <dbReference type="EMBL" id="PHT77681.1"/>
    </source>
</evidence>
<dbReference type="STRING" id="4072.A0A2G2Z6Z3"/>
<reference evidence="1 2" key="1">
    <citation type="journal article" date="2014" name="Nat. Genet.">
        <title>Genome sequence of the hot pepper provides insights into the evolution of pungency in Capsicum species.</title>
        <authorList>
            <person name="Kim S."/>
            <person name="Park M."/>
            <person name="Yeom S.I."/>
            <person name="Kim Y.M."/>
            <person name="Lee J.M."/>
            <person name="Lee H.A."/>
            <person name="Seo E."/>
            <person name="Choi J."/>
            <person name="Cheong K."/>
            <person name="Kim K.T."/>
            <person name="Jung K."/>
            <person name="Lee G.W."/>
            <person name="Oh S.K."/>
            <person name="Bae C."/>
            <person name="Kim S.B."/>
            <person name="Lee H.Y."/>
            <person name="Kim S.Y."/>
            <person name="Kim M.S."/>
            <person name="Kang B.C."/>
            <person name="Jo Y.D."/>
            <person name="Yang H.B."/>
            <person name="Jeong H.J."/>
            <person name="Kang W.H."/>
            <person name="Kwon J.K."/>
            <person name="Shin C."/>
            <person name="Lim J.Y."/>
            <person name="Park J.H."/>
            <person name="Huh J.H."/>
            <person name="Kim J.S."/>
            <person name="Kim B.D."/>
            <person name="Cohen O."/>
            <person name="Paran I."/>
            <person name="Suh M.C."/>
            <person name="Lee S.B."/>
            <person name="Kim Y.K."/>
            <person name="Shin Y."/>
            <person name="Noh S.J."/>
            <person name="Park J."/>
            <person name="Seo Y.S."/>
            <person name="Kwon S.Y."/>
            <person name="Kim H.A."/>
            <person name="Park J.M."/>
            <person name="Kim H.J."/>
            <person name="Choi S.B."/>
            <person name="Bosland P.W."/>
            <person name="Reeves G."/>
            <person name="Jo S.H."/>
            <person name="Lee B.W."/>
            <person name="Cho H.T."/>
            <person name="Choi H.S."/>
            <person name="Lee M.S."/>
            <person name="Yu Y."/>
            <person name="Do Choi Y."/>
            <person name="Park B.S."/>
            <person name="van Deynze A."/>
            <person name="Ashrafi H."/>
            <person name="Hill T."/>
            <person name="Kim W.T."/>
            <person name="Pai H.S."/>
            <person name="Ahn H.K."/>
            <person name="Yeam I."/>
            <person name="Giovannoni J.J."/>
            <person name="Rose J.K."/>
            <person name="Sorensen I."/>
            <person name="Lee S.J."/>
            <person name="Kim R.W."/>
            <person name="Choi I.Y."/>
            <person name="Choi B.S."/>
            <person name="Lim J.S."/>
            <person name="Lee Y.H."/>
            <person name="Choi D."/>
        </authorList>
    </citation>
    <scope>NUCLEOTIDE SEQUENCE [LARGE SCALE GENOMIC DNA]</scope>
    <source>
        <strain evidence="2">cv. CM334</strain>
    </source>
</reference>